<organism evidence="2 3">
    <name type="scientific">Borreliella californiensis</name>
    <dbReference type="NCBI Taxonomy" id="373543"/>
    <lineage>
        <taxon>Bacteria</taxon>
        <taxon>Pseudomonadati</taxon>
        <taxon>Spirochaetota</taxon>
        <taxon>Spirochaetia</taxon>
        <taxon>Spirochaetales</taxon>
        <taxon>Borreliaceae</taxon>
        <taxon>Borreliella</taxon>
    </lineage>
</organism>
<dbReference type="Pfam" id="PF06780">
    <property type="entry name" value="Erp_C"/>
    <property type="match status" value="1"/>
</dbReference>
<keyword evidence="1" id="KW-0175">Coiled coil</keyword>
<dbReference type="EMBL" id="JACHFB010000007">
    <property type="protein sequence ID" value="MBB6213723.1"/>
    <property type="molecule type" value="Genomic_DNA"/>
</dbReference>
<feature type="coiled-coil region" evidence="1">
    <location>
        <begin position="4"/>
        <end position="31"/>
    </location>
</feature>
<evidence type="ECO:0000313" key="2">
    <source>
        <dbReference type="EMBL" id="MBB6213723.1"/>
    </source>
</evidence>
<comment type="caution">
    <text evidence="2">The sequence shown here is derived from an EMBL/GenBank/DDBJ whole genome shotgun (WGS) entry which is preliminary data.</text>
</comment>
<dbReference type="InterPro" id="IPR009618">
    <property type="entry name" value="Erp"/>
</dbReference>
<dbReference type="Proteomes" id="UP000536100">
    <property type="component" value="Unassembled WGS sequence"/>
</dbReference>
<sequence>MKNKGELKELIIQLEEARTELRRKIKESDSNTNKTTVKISDIKGDLEKLKDFLKKLKEYLQSTANKEEIQKVVKCLMDPNSDGCE</sequence>
<protein>
    <submittedName>
        <fullName evidence="2">DNA repair exonuclease SbcCD ATPase subunit</fullName>
    </submittedName>
</protein>
<keyword evidence="2" id="KW-0378">Hydrolase</keyword>
<proteinExistence type="predicted"/>
<dbReference type="GO" id="GO:0004527">
    <property type="term" value="F:exonuclease activity"/>
    <property type="evidence" value="ECO:0007669"/>
    <property type="project" value="UniProtKB-KW"/>
</dbReference>
<accession>A0A7X0DPZ1</accession>
<evidence type="ECO:0000313" key="3">
    <source>
        <dbReference type="Proteomes" id="UP000536100"/>
    </source>
</evidence>
<gene>
    <name evidence="2" type="ORF">HNP67_001218</name>
</gene>
<name>A0A7X0DPZ1_9SPIR</name>
<keyword evidence="2" id="KW-0269">Exonuclease</keyword>
<dbReference type="RefSeq" id="WP_336509683.1">
    <property type="nucleotide sequence ID" value="NZ_CP179437.1"/>
</dbReference>
<keyword evidence="2" id="KW-0540">Nuclease</keyword>
<evidence type="ECO:0000256" key="1">
    <source>
        <dbReference type="SAM" id="Coils"/>
    </source>
</evidence>
<dbReference type="AlphaFoldDB" id="A0A7X0DPZ1"/>
<reference evidence="2 3" key="1">
    <citation type="submission" date="2020-08" db="EMBL/GenBank/DDBJ databases">
        <title>Genomic Encyclopedia of Type Strains, Phase IV (KMG-IV): sequencing the most valuable type-strain genomes for metagenomic binning, comparative biology and taxonomic classification.</title>
        <authorList>
            <person name="Goeker M."/>
        </authorList>
    </citation>
    <scope>NUCLEOTIDE SEQUENCE [LARGE SCALE GENOMIC DNA]</scope>
    <source>
        <strain evidence="2 3">DSM 17989</strain>
    </source>
</reference>